<protein>
    <recommendedName>
        <fullName evidence="4">F-box domain-containing protein</fullName>
    </recommendedName>
</protein>
<dbReference type="SUPFAM" id="SSF52047">
    <property type="entry name" value="RNI-like"/>
    <property type="match status" value="1"/>
</dbReference>
<dbReference type="AlphaFoldDB" id="A0A2P5HN71"/>
<proteinExistence type="predicted"/>
<gene>
    <name evidence="2" type="ORF">DHEL01_v209919</name>
</gene>
<dbReference type="Proteomes" id="UP000094444">
    <property type="component" value="Unassembled WGS sequence"/>
</dbReference>
<evidence type="ECO:0008006" key="4">
    <source>
        <dbReference type="Google" id="ProtNLM"/>
    </source>
</evidence>
<reference evidence="2" key="1">
    <citation type="submission" date="2017-09" db="EMBL/GenBank/DDBJ databases">
        <title>Polyketide synthases of a Diaporthe helianthi virulent isolate.</title>
        <authorList>
            <person name="Baroncelli R."/>
        </authorList>
    </citation>
    <scope>NUCLEOTIDE SEQUENCE [LARGE SCALE GENOMIC DNA]</scope>
    <source>
        <strain evidence="2">7/96</strain>
    </source>
</reference>
<comment type="caution">
    <text evidence="2">The sequence shown here is derived from an EMBL/GenBank/DDBJ whole genome shotgun (WGS) entry which is preliminary data.</text>
</comment>
<feature type="region of interest" description="Disordered" evidence="1">
    <location>
        <begin position="1"/>
        <end position="21"/>
    </location>
</feature>
<organism evidence="2 3">
    <name type="scientific">Diaporthe helianthi</name>
    <dbReference type="NCBI Taxonomy" id="158607"/>
    <lineage>
        <taxon>Eukaryota</taxon>
        <taxon>Fungi</taxon>
        <taxon>Dikarya</taxon>
        <taxon>Ascomycota</taxon>
        <taxon>Pezizomycotina</taxon>
        <taxon>Sordariomycetes</taxon>
        <taxon>Sordariomycetidae</taxon>
        <taxon>Diaporthales</taxon>
        <taxon>Diaporthaceae</taxon>
        <taxon>Diaporthe</taxon>
    </lineage>
</organism>
<name>A0A2P5HN71_DIAHE</name>
<dbReference type="Gene3D" id="3.80.10.10">
    <property type="entry name" value="Ribonuclease Inhibitor"/>
    <property type="match status" value="1"/>
</dbReference>
<dbReference type="InterPro" id="IPR032675">
    <property type="entry name" value="LRR_dom_sf"/>
</dbReference>
<dbReference type="InParanoid" id="A0A2P5HN71"/>
<dbReference type="OrthoDB" id="5069382at2759"/>
<accession>A0A2P5HN71</accession>
<keyword evidence="3" id="KW-1185">Reference proteome</keyword>
<dbReference type="EMBL" id="MAVT02001197">
    <property type="protein sequence ID" value="POS71685.1"/>
    <property type="molecule type" value="Genomic_DNA"/>
</dbReference>
<evidence type="ECO:0000256" key="1">
    <source>
        <dbReference type="SAM" id="MobiDB-lite"/>
    </source>
</evidence>
<evidence type="ECO:0000313" key="2">
    <source>
        <dbReference type="EMBL" id="POS71685.1"/>
    </source>
</evidence>
<sequence>MRTMESLSSSPTTGRSSTATPTPIISLPAEIWLLVFSIGEFDDYGNFWSTYDHRTMANLCRCCTLFCDLVRPRLYYNFESMIFTNRWHYYNVDKFTRTVCENRELASMVRRLDIQGVLHIEQLMGPSTVAPADVPCDHPASVFTQRAAELGLNFRFYQRRKIYVKGQNDFDHVALLLAQLPRLHTLYLYWFDHGHPIRPSISEPRGSWPWVDSIRNMVLRPCGEPVPFGQYGSPSRHSPFTINHSFTVPNTLLWDVRNLTSLSLTDSIGPRCALPLGSLLELILDHCQCLDDELVNLLKHCTRLRKFVYRASPDASQATPPSPRAVIQALGPAHKTLETLGIAFFDVQGLDGLPRITSLKQFTALRTLYIDVNALWDRHLADNTGSPPNPDMVFTTALPESVEDLALFCLDGFGQRLGFRVEVHLKRLAIDRREKGAFPHLKTLRGKALSPLEHCLLDELLADLRRRHAVLEEVTTLLSNGGLEVILSERDDSCLEFEDLIPFS</sequence>
<evidence type="ECO:0000313" key="3">
    <source>
        <dbReference type="Proteomes" id="UP000094444"/>
    </source>
</evidence>